<dbReference type="STRING" id="290052.ASU35_15115"/>
<dbReference type="Proteomes" id="UP000054874">
    <property type="component" value="Unassembled WGS sequence"/>
</dbReference>
<name>A0A0V8QBB0_9FIRM</name>
<dbReference type="AlphaFoldDB" id="A0A0V8QBB0"/>
<comment type="caution">
    <text evidence="1">The sequence shown here is derived from an EMBL/GenBank/DDBJ whole genome shotgun (WGS) entry which is preliminary data.</text>
</comment>
<reference evidence="1 2" key="1">
    <citation type="submission" date="2015-11" db="EMBL/GenBank/DDBJ databases">
        <title>Butyribacter intestini gen. nov., sp. nov., a butyric acid-producing bacterium of the family Lachnospiraceae isolated from the human faeces.</title>
        <authorList>
            <person name="Zou Y."/>
            <person name="Xue W."/>
            <person name="Luo G."/>
            <person name="Lv M."/>
        </authorList>
    </citation>
    <scope>NUCLEOTIDE SEQUENCE [LARGE SCALE GENOMIC DNA]</scope>
    <source>
        <strain evidence="1 2">ACET-33324</strain>
    </source>
</reference>
<dbReference type="EMBL" id="LNAM01000200">
    <property type="protein sequence ID" value="KSV57770.1"/>
    <property type="molecule type" value="Genomic_DNA"/>
</dbReference>
<sequence>MSNTIKLQGIYGTKEGTPTKKLKVGDVIVWNYGYKSEVVEIIPSKTGKTITFMMKSLESGKINPRKMGSDRLVVVEKKKEEEPKNEVEKAIRNRKETYNGIYSDIGTALDKFRTEELAKFYLEKFGDGGLRYWLEQQIVASEISKLKTV</sequence>
<dbReference type="OrthoDB" id="2058476at2"/>
<proteinExistence type="predicted"/>
<protein>
    <submittedName>
        <fullName evidence="1">Uncharacterized protein</fullName>
    </submittedName>
</protein>
<dbReference type="RefSeq" id="WP_058353983.1">
    <property type="nucleotide sequence ID" value="NZ_CABMMD010000200.1"/>
</dbReference>
<organism evidence="1 2">
    <name type="scientific">Acetivibrio ethanolgignens</name>
    <dbReference type="NCBI Taxonomy" id="290052"/>
    <lineage>
        <taxon>Bacteria</taxon>
        <taxon>Bacillati</taxon>
        <taxon>Bacillota</taxon>
        <taxon>Clostridia</taxon>
        <taxon>Eubacteriales</taxon>
        <taxon>Oscillospiraceae</taxon>
        <taxon>Acetivibrio</taxon>
    </lineage>
</organism>
<evidence type="ECO:0000313" key="2">
    <source>
        <dbReference type="Proteomes" id="UP000054874"/>
    </source>
</evidence>
<keyword evidence="2" id="KW-1185">Reference proteome</keyword>
<evidence type="ECO:0000313" key="1">
    <source>
        <dbReference type="EMBL" id="KSV57770.1"/>
    </source>
</evidence>
<accession>A0A0V8QBB0</accession>
<gene>
    <name evidence="1" type="ORF">ASU35_15115</name>
</gene>